<dbReference type="Proteomes" id="UP001054846">
    <property type="component" value="Chromosome"/>
</dbReference>
<keyword evidence="2" id="KW-0540">Nuclease</keyword>
<keyword evidence="2" id="KW-0378">Hydrolase</keyword>
<organism evidence="2 3">
    <name type="scientific">Gloeobacter morelensis MG652769</name>
    <dbReference type="NCBI Taxonomy" id="2781736"/>
    <lineage>
        <taxon>Bacteria</taxon>
        <taxon>Bacillati</taxon>
        <taxon>Cyanobacteriota</taxon>
        <taxon>Cyanophyceae</taxon>
        <taxon>Gloeobacterales</taxon>
        <taxon>Gloeobacteraceae</taxon>
        <taxon>Gloeobacter</taxon>
        <taxon>Gloeobacter morelensis</taxon>
    </lineage>
</organism>
<dbReference type="PANTHER" id="PTHR34107:SF4">
    <property type="entry name" value="SLL1222 PROTEIN"/>
    <property type="match status" value="1"/>
</dbReference>
<accession>A0ABY3PLK8</accession>
<feature type="domain" description="Putative restriction endonuclease" evidence="1">
    <location>
        <begin position="14"/>
        <end position="180"/>
    </location>
</feature>
<sequence length="185" mass="20619">MSRPVILRWTSSDLANLPDNGNRYEIIDGDLFVSRAPHSEHQYVCGRIFRFLDAWSDDSGLGRPFPGPGVVFTDADNVIPDVVWISRERLAGSLDPAGHLTRAPELVVEVLSPGNAFVDRENKLNLYAQQGVKEYWIVDWQALGIEIYRPQAATLQRVATLGTADTLRSALLPGFDCPVQRIFGR</sequence>
<reference evidence="2 3" key="1">
    <citation type="journal article" date="2021" name="Genome Biol. Evol.">
        <title>Complete Genome Sequencing of a Novel Gloeobacter Species from a Waterfall Cave in Mexico.</title>
        <authorList>
            <person name="Saw J.H."/>
            <person name="Cardona T."/>
            <person name="Montejano G."/>
        </authorList>
    </citation>
    <scope>NUCLEOTIDE SEQUENCE [LARGE SCALE GENOMIC DNA]</scope>
    <source>
        <strain evidence="2">MG652769</strain>
    </source>
</reference>
<keyword evidence="2" id="KW-0255">Endonuclease</keyword>
<evidence type="ECO:0000313" key="3">
    <source>
        <dbReference type="Proteomes" id="UP001054846"/>
    </source>
</evidence>
<dbReference type="InterPro" id="IPR012296">
    <property type="entry name" value="Nuclease_put_TT1808"/>
</dbReference>
<evidence type="ECO:0000259" key="1">
    <source>
        <dbReference type="Pfam" id="PF05685"/>
    </source>
</evidence>
<dbReference type="RefSeq" id="WP_230841610.1">
    <property type="nucleotide sequence ID" value="NZ_CP063845.1"/>
</dbReference>
<dbReference type="InterPro" id="IPR011335">
    <property type="entry name" value="Restrct_endonuc-II-like"/>
</dbReference>
<dbReference type="Gene3D" id="3.90.1570.10">
    <property type="entry name" value="tt1808, chain A"/>
    <property type="match status" value="1"/>
</dbReference>
<dbReference type="EMBL" id="CP063845">
    <property type="protein sequence ID" value="UFP94565.1"/>
    <property type="molecule type" value="Genomic_DNA"/>
</dbReference>
<evidence type="ECO:0000313" key="2">
    <source>
        <dbReference type="EMBL" id="UFP94565.1"/>
    </source>
</evidence>
<protein>
    <submittedName>
        <fullName evidence="2">Uma2 family endonuclease</fullName>
    </submittedName>
</protein>
<name>A0ABY3PLK8_9CYAN</name>
<dbReference type="Pfam" id="PF05685">
    <property type="entry name" value="Uma2"/>
    <property type="match status" value="1"/>
</dbReference>
<dbReference type="SUPFAM" id="SSF52980">
    <property type="entry name" value="Restriction endonuclease-like"/>
    <property type="match status" value="1"/>
</dbReference>
<dbReference type="PANTHER" id="PTHR34107">
    <property type="entry name" value="SLL0198 PROTEIN-RELATED"/>
    <property type="match status" value="1"/>
</dbReference>
<proteinExistence type="predicted"/>
<gene>
    <name evidence="2" type="ORF">ISF26_22985</name>
</gene>
<dbReference type="InterPro" id="IPR008538">
    <property type="entry name" value="Uma2"/>
</dbReference>
<keyword evidence="3" id="KW-1185">Reference proteome</keyword>
<dbReference type="CDD" id="cd06260">
    <property type="entry name" value="DUF820-like"/>
    <property type="match status" value="1"/>
</dbReference>
<dbReference type="GO" id="GO:0004519">
    <property type="term" value="F:endonuclease activity"/>
    <property type="evidence" value="ECO:0007669"/>
    <property type="project" value="UniProtKB-KW"/>
</dbReference>